<dbReference type="PANTHER" id="PTHR46213">
    <property type="entry name" value="TRANSCRIPTIONAL ACTIVATOR DEMETER"/>
    <property type="match status" value="1"/>
</dbReference>
<dbReference type="RefSeq" id="XP_021278784.1">
    <property type="nucleotide sequence ID" value="XM_021423109.1"/>
</dbReference>
<evidence type="ECO:0000313" key="11">
    <source>
        <dbReference type="Proteomes" id="UP000504621"/>
    </source>
</evidence>
<feature type="region of interest" description="Disordered" evidence="10">
    <location>
        <begin position="627"/>
        <end position="692"/>
    </location>
</feature>
<dbReference type="InterPro" id="IPR023170">
    <property type="entry name" value="HhH_base_excis_C"/>
</dbReference>
<evidence type="ECO:0000256" key="1">
    <source>
        <dbReference type="ARBA" id="ARBA00001966"/>
    </source>
</evidence>
<feature type="region of interest" description="Disordered" evidence="10">
    <location>
        <begin position="171"/>
        <end position="206"/>
    </location>
</feature>
<keyword evidence="7" id="KW-0411">Iron-sulfur</keyword>
<dbReference type="InterPro" id="IPR003651">
    <property type="entry name" value="Endonuclease3_FeS-loop_motif"/>
</dbReference>
<dbReference type="GO" id="GO:0003677">
    <property type="term" value="F:DNA binding"/>
    <property type="evidence" value="ECO:0007669"/>
    <property type="project" value="UniProtKB-KW"/>
</dbReference>
<dbReference type="GO" id="GO:0003906">
    <property type="term" value="F:DNA-(apurinic or apyrimidinic site) endonuclease activity"/>
    <property type="evidence" value="ECO:0007669"/>
    <property type="project" value="UniProtKB-ARBA"/>
</dbReference>
<evidence type="ECO:0000256" key="5">
    <source>
        <dbReference type="ARBA" id="ARBA00022723"/>
    </source>
</evidence>
<evidence type="ECO:0000256" key="6">
    <source>
        <dbReference type="ARBA" id="ARBA00023004"/>
    </source>
</evidence>
<feature type="compositionally biased region" description="Basic and acidic residues" evidence="10">
    <location>
        <begin position="642"/>
        <end position="653"/>
    </location>
</feature>
<comment type="cofactor">
    <cofactor evidence="1">
        <name>[4Fe-4S] cluster</name>
        <dbReference type="ChEBI" id="CHEBI:49883"/>
    </cofactor>
</comment>
<keyword evidence="4" id="KW-0004">4Fe-4S</keyword>
<feature type="compositionally biased region" description="Basic and acidic residues" evidence="10">
    <location>
        <begin position="304"/>
        <end position="323"/>
    </location>
</feature>
<dbReference type="GO" id="GO:0035514">
    <property type="term" value="F:DNA demethylase activity"/>
    <property type="evidence" value="ECO:0007669"/>
    <property type="project" value="InterPro"/>
</dbReference>
<feature type="region of interest" description="Disordered" evidence="10">
    <location>
        <begin position="352"/>
        <end position="424"/>
    </location>
</feature>
<dbReference type="GO" id="GO:0046872">
    <property type="term" value="F:metal ion binding"/>
    <property type="evidence" value="ECO:0007669"/>
    <property type="project" value="UniProtKB-KW"/>
</dbReference>
<dbReference type="GO" id="GO:0051539">
    <property type="term" value="F:4 iron, 4 sulfur cluster binding"/>
    <property type="evidence" value="ECO:0007669"/>
    <property type="project" value="UniProtKB-KW"/>
</dbReference>
<keyword evidence="9" id="KW-0539">Nucleus</keyword>
<feature type="region of interest" description="Disordered" evidence="10">
    <location>
        <begin position="1060"/>
        <end position="1104"/>
    </location>
</feature>
<dbReference type="GeneID" id="110412551"/>
<dbReference type="PANTHER" id="PTHR46213:SF4">
    <property type="entry name" value="OS02G0496500 PROTEIN"/>
    <property type="match status" value="1"/>
</dbReference>
<keyword evidence="6" id="KW-0408">Iron</keyword>
<keyword evidence="11" id="KW-1185">Reference proteome</keyword>
<comment type="similarity">
    <text evidence="3">Belongs to the DNA glycosylase family. DEMETER subfamily.</text>
</comment>
<dbReference type="InterPro" id="IPR044811">
    <property type="entry name" value="DME/ROS1"/>
</dbReference>
<accession>A0A6J0ZWM5</accession>
<proteinExistence type="inferred from homology"/>
<evidence type="ECO:0000256" key="3">
    <source>
        <dbReference type="ARBA" id="ARBA00005646"/>
    </source>
</evidence>
<name>A0A6J0ZWM5_9ROSI</name>
<evidence type="ECO:0000256" key="8">
    <source>
        <dbReference type="ARBA" id="ARBA00023125"/>
    </source>
</evidence>
<feature type="compositionally biased region" description="Basic and acidic residues" evidence="10">
    <location>
        <begin position="171"/>
        <end position="180"/>
    </location>
</feature>
<evidence type="ECO:0000256" key="4">
    <source>
        <dbReference type="ARBA" id="ARBA00022485"/>
    </source>
</evidence>
<keyword evidence="8" id="KW-0238">DNA-binding</keyword>
<protein>
    <submittedName>
        <fullName evidence="12">DEMETER-like protein 2 isoform X2</fullName>
    </submittedName>
</protein>
<evidence type="ECO:0000313" key="12">
    <source>
        <dbReference type="RefSeq" id="XP_021278784.1"/>
    </source>
</evidence>
<dbReference type="GO" id="GO:0019104">
    <property type="term" value="F:DNA N-glycosylase activity"/>
    <property type="evidence" value="ECO:0007669"/>
    <property type="project" value="InterPro"/>
</dbReference>
<feature type="compositionally biased region" description="Polar residues" evidence="10">
    <location>
        <begin position="181"/>
        <end position="192"/>
    </location>
</feature>
<comment type="subcellular location">
    <subcellularLocation>
        <location evidence="2">Nucleus</location>
    </subcellularLocation>
</comment>
<gene>
    <name evidence="12" type="primary">LOC110412551</name>
</gene>
<dbReference type="Proteomes" id="UP000504621">
    <property type="component" value="Unplaced"/>
</dbReference>
<feature type="compositionally biased region" description="Polar residues" evidence="10">
    <location>
        <begin position="654"/>
        <end position="671"/>
    </location>
</feature>
<feature type="compositionally biased region" description="Basic and acidic residues" evidence="10">
    <location>
        <begin position="1060"/>
        <end position="1073"/>
    </location>
</feature>
<dbReference type="GO" id="GO:0141166">
    <property type="term" value="P:chromosomal 5-methylcytosine DNA demethylation pathway"/>
    <property type="evidence" value="ECO:0007669"/>
    <property type="project" value="InterPro"/>
</dbReference>
<feature type="compositionally biased region" description="Basic and acidic residues" evidence="10">
    <location>
        <begin position="410"/>
        <end position="420"/>
    </location>
</feature>
<feature type="compositionally biased region" description="Basic and acidic residues" evidence="10">
    <location>
        <begin position="193"/>
        <end position="204"/>
    </location>
</feature>
<evidence type="ECO:0000256" key="7">
    <source>
        <dbReference type="ARBA" id="ARBA00023014"/>
    </source>
</evidence>
<evidence type="ECO:0000256" key="2">
    <source>
        <dbReference type="ARBA" id="ARBA00004123"/>
    </source>
</evidence>
<sequence>MSGYNIYKRTPKRAKFSDAMEEKQGRKEQRCWVPGTPQTKNVYVKKRSRKKLATQEKDFDSLFGSSFAMSSSYEKNVLFTQQEIDSDKPSVTCVTMISADEENVQFGSCVALTGYEKGQNSDRTESACLDSAPIIDLNMSLDSLGTINFNARKEEGQDCAPGWIDLNASMKKEHSSDKTRGSSLGSADSTGTSKEKEQSFDGVERTFSGSPGLIDLNISIYSLEEVDGSKEQVMQTHEGESTCLVSGGVIEGLGILGSGESNEGLSHCDSVLSHNPFKEFLSFPEPKTSQASVYADAISQTASTDRKIENSPVMKEPDSEKLSSNRNFVQDDGLMQENVTCEQIDAKDCIDSKKTQHKPKRKKHRPKVVIDGEPTKPKPATPKQAREKKPKLATPKQTKEKKPRVSAPKQVKETKSENVGKRRSSSLKDVIIEGTALNQLETKNQSDIQSNLIIEINETKAPIARALDFQSESLDAKHVGSASLNKKRRSKRRRKLNLFSFTFMGETKKGKKSKKRLLTVNWCPRKRRLQMKRPQKVPERNTLLSDKLEVPEVDAKIDLSFIDKQRVIETDTNHGLQTHNAGFAEFPVHHNTIVTNMSDDDLVSDKTDLSTMGEMEVSALMERLMGAPTLGTQMETPALTERSQKTETPKEFDNSTCKSKGEGSTSEAQKSTGKRKPKESTPDVTTKSKGRKGVLSKKDVNLIIQKLQSLRISDEGTLVPYQGTKKKKSSKVDLDSETLRVWNLLMNIDDGGSEKEASEETEKWWAKEREIFFGYVSSFNARMYQIQGDRGFRKWNGSVLDSAVGVFLTQNVSDHLSSNAFMSLAAKFPPQPTCQKRACDEVLEILRIQESVGRSIAAEYDAVGNKYFVSEPEPERKMELGRGTETLVGGVEETSSTEIEDITSVCMPNSLETSSGYGGSPQIKNTNLPEESRYNPNMILSCKKKPENECNEMKHGNETSSSKRSANLKGCCGHISPSCSQDSLDMSLPTSNLKVDHPEISEDLEVHNEAKRCTPLAPKEEAEAEVGEVSHARHCFQEEMVRFQSQKTPVDAPVFPIDKAEQTQKTTMQHDDAPTISKKRGRGKSPKKDESTSRGKNKNSKKAEDNFDWDSLRIKYSTGPRSSDQMDSVDWEAVRLADIEDVADAIKVRGQHRVIAGKIQKFLNRVVKLHECLDLEWLRNVPPDLAKEYLLKVDGLGLKSVECVRLLTLENVAFPVDTNVGRIAVRLGWVPLQPLPEELQIHLLEQYPIMDSIQKYLWPRLCTLDQKTLYELHYQMITFGKVFCTKKNPNCNACPMRADCRHFASAFASSRLALPGPSDKMNVSPSVPDGSTAIFDHLPLVSSSEATPFHCSRPQIEICEPDIQETIELLPKLESPQSEELEVEYDSEGIPIIRLNLENFRTSLCSYVDNSNTVFEDGESSKAIIALTPEAASIPAPKLKYVSRLRTEHLVYELPRNHFLLEQLEQTESDEEVQYHLAIWRPGMM</sequence>
<dbReference type="FunFam" id="1.10.1670.10:FF:000004">
    <property type="entry name" value="DNA glycosylase/AP lyase ROS1"/>
    <property type="match status" value="1"/>
</dbReference>
<feature type="compositionally biased region" description="Basic residues" evidence="10">
    <location>
        <begin position="355"/>
        <end position="367"/>
    </location>
</feature>
<dbReference type="InterPro" id="IPR011257">
    <property type="entry name" value="DNA_glycosylase"/>
</dbReference>
<dbReference type="SMART" id="SM00525">
    <property type="entry name" value="FES"/>
    <property type="match status" value="1"/>
</dbReference>
<evidence type="ECO:0000256" key="9">
    <source>
        <dbReference type="ARBA" id="ARBA00023242"/>
    </source>
</evidence>
<dbReference type="Gene3D" id="1.10.1670.10">
    <property type="entry name" value="Helix-hairpin-Helix base-excision DNA repair enzymes (C-terminal)"/>
    <property type="match status" value="1"/>
</dbReference>
<dbReference type="GO" id="GO:0006281">
    <property type="term" value="P:DNA repair"/>
    <property type="evidence" value="ECO:0007669"/>
    <property type="project" value="InterPro"/>
</dbReference>
<evidence type="ECO:0000256" key="10">
    <source>
        <dbReference type="SAM" id="MobiDB-lite"/>
    </source>
</evidence>
<organism evidence="11 12">
    <name type="scientific">Herrania umbratica</name>
    <dbReference type="NCBI Taxonomy" id="108875"/>
    <lineage>
        <taxon>Eukaryota</taxon>
        <taxon>Viridiplantae</taxon>
        <taxon>Streptophyta</taxon>
        <taxon>Embryophyta</taxon>
        <taxon>Tracheophyta</taxon>
        <taxon>Spermatophyta</taxon>
        <taxon>Magnoliopsida</taxon>
        <taxon>eudicotyledons</taxon>
        <taxon>Gunneridae</taxon>
        <taxon>Pentapetalae</taxon>
        <taxon>rosids</taxon>
        <taxon>malvids</taxon>
        <taxon>Malvales</taxon>
        <taxon>Malvaceae</taxon>
        <taxon>Byttnerioideae</taxon>
        <taxon>Herrania</taxon>
    </lineage>
</organism>
<feature type="region of interest" description="Disordered" evidence="10">
    <location>
        <begin position="302"/>
        <end position="325"/>
    </location>
</feature>
<dbReference type="GO" id="GO:0005634">
    <property type="term" value="C:nucleus"/>
    <property type="evidence" value="ECO:0007669"/>
    <property type="project" value="UniProtKB-SubCell"/>
</dbReference>
<dbReference type="SUPFAM" id="SSF48150">
    <property type="entry name" value="DNA-glycosylase"/>
    <property type="match status" value="1"/>
</dbReference>
<reference evidence="12" key="1">
    <citation type="submission" date="2025-08" db="UniProtKB">
        <authorList>
            <consortium name="RefSeq"/>
        </authorList>
    </citation>
    <scope>IDENTIFICATION</scope>
    <source>
        <tissue evidence="12">Leaf</tissue>
    </source>
</reference>
<keyword evidence="5" id="KW-0479">Metal-binding</keyword>